<evidence type="ECO:0000256" key="1">
    <source>
        <dbReference type="SAM" id="MobiDB-lite"/>
    </source>
</evidence>
<dbReference type="EMBL" id="CACRXK020002318">
    <property type="protein sequence ID" value="CAB3993729.1"/>
    <property type="molecule type" value="Genomic_DNA"/>
</dbReference>
<gene>
    <name evidence="2" type="ORF">PACLA_8A055682</name>
</gene>
<dbReference type="InterPro" id="IPR008383">
    <property type="entry name" value="API5"/>
</dbReference>
<evidence type="ECO:0000313" key="3">
    <source>
        <dbReference type="Proteomes" id="UP001152795"/>
    </source>
</evidence>
<name>A0A7D9HZM1_PARCT</name>
<feature type="region of interest" description="Disordered" evidence="1">
    <location>
        <begin position="46"/>
        <end position="128"/>
    </location>
</feature>
<accession>A0A7D9HZM1</accession>
<dbReference type="AlphaFoldDB" id="A0A7D9HZM1"/>
<dbReference type="Pfam" id="PF05918">
    <property type="entry name" value="API5"/>
    <property type="match status" value="1"/>
</dbReference>
<sequence>MYDLFHTPPSYNNHVTLSWITTTTKSNSTTISNPKPDVKTDTVLDERRKRAGITPITFDAGSPPKKPSNERKTHLEYYLPPGKRADASNGNLEGKSMPTKYNRGGNNRGFRGRRGRGRSRGNNRGWRW</sequence>
<proteinExistence type="predicted"/>
<comment type="caution">
    <text evidence="2">The sequence shown here is derived from an EMBL/GenBank/DDBJ whole genome shotgun (WGS) entry which is preliminary data.</text>
</comment>
<dbReference type="OrthoDB" id="10548712at2759"/>
<keyword evidence="3" id="KW-1185">Reference proteome</keyword>
<protein>
    <submittedName>
        <fullName evidence="2">Uncharacterized protein</fullName>
    </submittedName>
</protein>
<evidence type="ECO:0000313" key="2">
    <source>
        <dbReference type="EMBL" id="CAB3993729.1"/>
    </source>
</evidence>
<feature type="compositionally biased region" description="Basic residues" evidence="1">
    <location>
        <begin position="110"/>
        <end position="128"/>
    </location>
</feature>
<reference evidence="2" key="1">
    <citation type="submission" date="2020-04" db="EMBL/GenBank/DDBJ databases">
        <authorList>
            <person name="Alioto T."/>
            <person name="Alioto T."/>
            <person name="Gomez Garrido J."/>
        </authorList>
    </citation>
    <scope>NUCLEOTIDE SEQUENCE</scope>
    <source>
        <strain evidence="2">A484AB</strain>
    </source>
</reference>
<organism evidence="2 3">
    <name type="scientific">Paramuricea clavata</name>
    <name type="common">Red gorgonian</name>
    <name type="synonym">Violescent sea-whip</name>
    <dbReference type="NCBI Taxonomy" id="317549"/>
    <lineage>
        <taxon>Eukaryota</taxon>
        <taxon>Metazoa</taxon>
        <taxon>Cnidaria</taxon>
        <taxon>Anthozoa</taxon>
        <taxon>Octocorallia</taxon>
        <taxon>Malacalcyonacea</taxon>
        <taxon>Plexauridae</taxon>
        <taxon>Paramuricea</taxon>
    </lineage>
</organism>
<dbReference type="Proteomes" id="UP001152795">
    <property type="component" value="Unassembled WGS sequence"/>
</dbReference>